<organism evidence="1 2">
    <name type="scientific">Brucella pseudogrignonensis</name>
    <dbReference type="NCBI Taxonomy" id="419475"/>
    <lineage>
        <taxon>Bacteria</taxon>
        <taxon>Pseudomonadati</taxon>
        <taxon>Pseudomonadota</taxon>
        <taxon>Alphaproteobacteria</taxon>
        <taxon>Hyphomicrobiales</taxon>
        <taxon>Brucellaceae</taxon>
        <taxon>Brucella/Ochrobactrum group</taxon>
        <taxon>Brucella</taxon>
    </lineage>
</organism>
<proteinExistence type="predicted"/>
<dbReference type="EMBL" id="JAVDQT010000014">
    <property type="protein sequence ID" value="MDR6434716.1"/>
    <property type="molecule type" value="Genomic_DNA"/>
</dbReference>
<protein>
    <submittedName>
        <fullName evidence="1">Uncharacterized protein</fullName>
    </submittedName>
</protein>
<keyword evidence="2" id="KW-1185">Reference proteome</keyword>
<name>A0ABU1MG54_9HYPH</name>
<evidence type="ECO:0000313" key="2">
    <source>
        <dbReference type="Proteomes" id="UP001184614"/>
    </source>
</evidence>
<dbReference type="Proteomes" id="UP001184614">
    <property type="component" value="Unassembled WGS sequence"/>
</dbReference>
<evidence type="ECO:0000313" key="1">
    <source>
        <dbReference type="EMBL" id="MDR6434716.1"/>
    </source>
</evidence>
<sequence>MTERTTETEVTFKHSFRLKSFSEPLGAGTYRLVMDEELIEGLSFTAYRRVATYLELPAISVALAHRRFLQVSSVEIEDALARDTANIGAGTRDNS</sequence>
<gene>
    <name evidence="1" type="ORF">J2782_004469</name>
</gene>
<accession>A0ABU1MG54</accession>
<reference evidence="1 2" key="1">
    <citation type="submission" date="2023-07" db="EMBL/GenBank/DDBJ databases">
        <title>Sorghum-associated microbial communities from plants grown in Nebraska, USA.</title>
        <authorList>
            <person name="Schachtman D."/>
        </authorList>
    </citation>
    <scope>NUCLEOTIDE SEQUENCE [LARGE SCALE GENOMIC DNA]</scope>
    <source>
        <strain evidence="1 2">DS1730</strain>
    </source>
</reference>
<comment type="caution">
    <text evidence="1">The sequence shown here is derived from an EMBL/GenBank/DDBJ whole genome shotgun (WGS) entry which is preliminary data.</text>
</comment>
<dbReference type="RefSeq" id="WP_310016183.1">
    <property type="nucleotide sequence ID" value="NZ_JAVDQT010000014.1"/>
</dbReference>